<proteinExistence type="predicted"/>
<dbReference type="Gene3D" id="3.40.190.10">
    <property type="entry name" value="Periplasmic binding protein-like II"/>
    <property type="match status" value="2"/>
</dbReference>
<dbReference type="SUPFAM" id="SSF53850">
    <property type="entry name" value="Periplasmic binding protein-like II"/>
    <property type="match status" value="1"/>
</dbReference>
<reference evidence="1" key="1">
    <citation type="journal article" date="2014" name="Front. Microbiol.">
        <title>High frequency of phylogenetically diverse reductive dehalogenase-homologous genes in deep subseafloor sedimentary metagenomes.</title>
        <authorList>
            <person name="Kawai M."/>
            <person name="Futagami T."/>
            <person name="Toyoda A."/>
            <person name="Takaki Y."/>
            <person name="Nishi S."/>
            <person name="Hori S."/>
            <person name="Arai W."/>
            <person name="Tsubouchi T."/>
            <person name="Morono Y."/>
            <person name="Uchiyama I."/>
            <person name="Ito T."/>
            <person name="Fujiyama A."/>
            <person name="Inagaki F."/>
            <person name="Takami H."/>
        </authorList>
    </citation>
    <scope>NUCLEOTIDE SEQUENCE</scope>
    <source>
        <strain evidence="1">Expedition CK06-06</strain>
    </source>
</reference>
<dbReference type="Pfam" id="PF01547">
    <property type="entry name" value="SBP_bac_1"/>
    <property type="match status" value="1"/>
</dbReference>
<dbReference type="EMBL" id="BARU01002745">
    <property type="protein sequence ID" value="GAH30740.1"/>
    <property type="molecule type" value="Genomic_DNA"/>
</dbReference>
<name>X1FDX7_9ZZZZ</name>
<protein>
    <recommendedName>
        <fullName evidence="2">Extracellular solute-binding protein</fullName>
    </recommendedName>
</protein>
<organism evidence="1">
    <name type="scientific">marine sediment metagenome</name>
    <dbReference type="NCBI Taxonomy" id="412755"/>
    <lineage>
        <taxon>unclassified sequences</taxon>
        <taxon>metagenomes</taxon>
        <taxon>ecological metagenomes</taxon>
    </lineage>
</organism>
<feature type="non-terminal residue" evidence="1">
    <location>
        <position position="1"/>
    </location>
</feature>
<dbReference type="AlphaFoldDB" id="X1FDX7"/>
<sequence length="195" mass="21715">LPSMLEGILNWGYDECQTAMQQGKIAYMLQWHAFLPGLQDPETSKVVGKIGYDLSPGTRLSRLQSLGGWAVGIAADSRHKEAAWKFIEFIQSKENALKFAMGGGSSARKSVLANPKVTEVQPWTPVLLKALENSHGRPRILNWMEVQHTIATGFNDILLGKIDPEKGLNKIAAKVYEEMQRVGYHPEKTGPRPKY</sequence>
<evidence type="ECO:0008006" key="2">
    <source>
        <dbReference type="Google" id="ProtNLM"/>
    </source>
</evidence>
<comment type="caution">
    <text evidence="1">The sequence shown here is derived from an EMBL/GenBank/DDBJ whole genome shotgun (WGS) entry which is preliminary data.</text>
</comment>
<evidence type="ECO:0000313" key="1">
    <source>
        <dbReference type="EMBL" id="GAH30740.1"/>
    </source>
</evidence>
<gene>
    <name evidence="1" type="ORF">S03H2_06317</name>
</gene>
<accession>X1FDX7</accession>
<dbReference type="InterPro" id="IPR006059">
    <property type="entry name" value="SBP"/>
</dbReference>